<feature type="transmembrane region" description="Helical" evidence="1">
    <location>
        <begin position="6"/>
        <end position="25"/>
    </location>
</feature>
<keyword evidence="1" id="KW-1133">Transmembrane helix</keyword>
<sequence>MLLDVNLWLLFIIGLASFRLTRLLVFDKITEFIRAPFFDEITETDEHGNEEVYIIPKNKGPKKFIGELLSCFWCTGIWVSAFLLGVHYFIPVLGDPFILIFAVAAIGSLLEVINMKLLG</sequence>
<evidence type="ECO:0000313" key="2">
    <source>
        <dbReference type="EMBL" id="MBM7693008.1"/>
    </source>
</evidence>
<accession>A0ABS2QKK1</accession>
<protein>
    <recommendedName>
        <fullName evidence="4">Sporulation protein</fullName>
    </recommendedName>
</protein>
<dbReference type="EMBL" id="JAFBFI010000010">
    <property type="protein sequence ID" value="MBM7693008.1"/>
    <property type="molecule type" value="Genomic_DNA"/>
</dbReference>
<feature type="transmembrane region" description="Helical" evidence="1">
    <location>
        <begin position="96"/>
        <end position="113"/>
    </location>
</feature>
<keyword evidence="1" id="KW-0812">Transmembrane</keyword>
<dbReference type="InterPro" id="IPR010773">
    <property type="entry name" value="Mycophage_PG1_Gp7"/>
</dbReference>
<keyword evidence="3" id="KW-1185">Reference proteome</keyword>
<comment type="caution">
    <text evidence="2">The sequence shown here is derived from an EMBL/GenBank/DDBJ whole genome shotgun (WGS) entry which is preliminary data.</text>
</comment>
<dbReference type="Pfam" id="PF07098">
    <property type="entry name" value="DUF1360"/>
    <property type="match status" value="1"/>
</dbReference>
<dbReference type="Proteomes" id="UP000823486">
    <property type="component" value="Unassembled WGS sequence"/>
</dbReference>
<proteinExistence type="predicted"/>
<feature type="transmembrane region" description="Helical" evidence="1">
    <location>
        <begin position="68"/>
        <end position="90"/>
    </location>
</feature>
<evidence type="ECO:0008006" key="4">
    <source>
        <dbReference type="Google" id="ProtNLM"/>
    </source>
</evidence>
<organism evidence="2 3">
    <name type="scientific">Peribacillus deserti</name>
    <dbReference type="NCBI Taxonomy" id="673318"/>
    <lineage>
        <taxon>Bacteria</taxon>
        <taxon>Bacillati</taxon>
        <taxon>Bacillota</taxon>
        <taxon>Bacilli</taxon>
        <taxon>Bacillales</taxon>
        <taxon>Bacillaceae</taxon>
        <taxon>Peribacillus</taxon>
    </lineage>
</organism>
<evidence type="ECO:0000313" key="3">
    <source>
        <dbReference type="Proteomes" id="UP000823486"/>
    </source>
</evidence>
<gene>
    <name evidence="2" type="ORF">JOC77_002447</name>
</gene>
<evidence type="ECO:0000256" key="1">
    <source>
        <dbReference type="SAM" id="Phobius"/>
    </source>
</evidence>
<dbReference type="RefSeq" id="WP_204543487.1">
    <property type="nucleotide sequence ID" value="NZ_JAFBFI010000010.1"/>
</dbReference>
<name>A0ABS2QKK1_9BACI</name>
<reference evidence="2 3" key="1">
    <citation type="submission" date="2021-01" db="EMBL/GenBank/DDBJ databases">
        <title>Genomic Encyclopedia of Type Strains, Phase IV (KMG-IV): sequencing the most valuable type-strain genomes for metagenomic binning, comparative biology and taxonomic classification.</title>
        <authorList>
            <person name="Goeker M."/>
        </authorList>
    </citation>
    <scope>NUCLEOTIDE SEQUENCE [LARGE SCALE GENOMIC DNA]</scope>
    <source>
        <strain evidence="2 3">DSM 105482</strain>
    </source>
</reference>
<keyword evidence="1" id="KW-0472">Membrane</keyword>